<evidence type="ECO:0000259" key="3">
    <source>
        <dbReference type="PROSITE" id="PS50110"/>
    </source>
</evidence>
<feature type="domain" description="Response regulatory" evidence="3">
    <location>
        <begin position="3"/>
        <end position="119"/>
    </location>
</feature>
<dbReference type="EMBL" id="AVQI01000041">
    <property type="protein sequence ID" value="ERK03228.1"/>
    <property type="molecule type" value="Genomic_DNA"/>
</dbReference>
<organism evidence="4 5">
    <name type="scientific">Treponema socranskii subsp. socranskii VPI DR56BR1116 = ATCC 35536</name>
    <dbReference type="NCBI Taxonomy" id="1125725"/>
    <lineage>
        <taxon>Bacteria</taxon>
        <taxon>Pseudomonadati</taxon>
        <taxon>Spirochaetota</taxon>
        <taxon>Spirochaetia</taxon>
        <taxon>Spirochaetales</taxon>
        <taxon>Treponemataceae</taxon>
        <taxon>Treponema</taxon>
    </lineage>
</organism>
<evidence type="ECO:0000313" key="4">
    <source>
        <dbReference type="EMBL" id="ERK03228.1"/>
    </source>
</evidence>
<gene>
    <name evidence="4" type="ORF">HMPREF0860_2622</name>
</gene>
<evidence type="ECO:0000313" key="5">
    <source>
        <dbReference type="Proteomes" id="UP000016646"/>
    </source>
</evidence>
<dbReference type="SUPFAM" id="SSF52172">
    <property type="entry name" value="CheY-like"/>
    <property type="match status" value="2"/>
</dbReference>
<evidence type="ECO:0000256" key="2">
    <source>
        <dbReference type="PROSITE-ProRule" id="PRU00169"/>
    </source>
</evidence>
<dbReference type="PROSITE" id="PS50110">
    <property type="entry name" value="RESPONSE_REGULATORY"/>
    <property type="match status" value="2"/>
</dbReference>
<comment type="caution">
    <text evidence="2">Lacks conserved residue(s) required for the propagation of feature annotation.</text>
</comment>
<dbReference type="Gene3D" id="3.40.50.2300">
    <property type="match status" value="2"/>
</dbReference>
<dbReference type="InterPro" id="IPR011006">
    <property type="entry name" value="CheY-like_superfamily"/>
</dbReference>
<dbReference type="InterPro" id="IPR001789">
    <property type="entry name" value="Sig_transdc_resp-reg_receiver"/>
</dbReference>
<name>A0ABN0P8D9_TRESO</name>
<keyword evidence="1 2" id="KW-0597">Phosphoprotein</keyword>
<feature type="modified residue" description="4-aspartylphosphate" evidence="2">
    <location>
        <position position="346"/>
    </location>
</feature>
<feature type="domain" description="Response regulatory" evidence="3">
    <location>
        <begin position="297"/>
        <end position="411"/>
    </location>
</feature>
<reference evidence="4 5" key="1">
    <citation type="submission" date="2013-08" db="EMBL/GenBank/DDBJ databases">
        <authorList>
            <person name="Durkin A.S."/>
            <person name="Haft D.R."/>
            <person name="McCorrison J."/>
            <person name="Torralba M."/>
            <person name="Gillis M."/>
            <person name="Haft D.H."/>
            <person name="Methe B."/>
            <person name="Sutton G."/>
            <person name="Nelson K.E."/>
        </authorList>
    </citation>
    <scope>NUCLEOTIDE SEQUENCE [LARGE SCALE GENOMIC DNA]</scope>
    <source>
        <strain evidence="4 5">ATCC 35536</strain>
    </source>
</reference>
<dbReference type="SMART" id="SM00448">
    <property type="entry name" value="REC"/>
    <property type="match status" value="1"/>
</dbReference>
<comment type="caution">
    <text evidence="4">The sequence shown here is derived from an EMBL/GenBank/DDBJ whole genome shotgun (WGS) entry which is preliminary data.</text>
</comment>
<dbReference type="CDD" id="cd00156">
    <property type="entry name" value="REC"/>
    <property type="match status" value="1"/>
</dbReference>
<proteinExistence type="predicted"/>
<dbReference type="PANTHER" id="PTHR44591:SF23">
    <property type="entry name" value="CHEY SUBFAMILY"/>
    <property type="match status" value="1"/>
</dbReference>
<dbReference type="Proteomes" id="UP000016646">
    <property type="component" value="Unassembled WGS sequence"/>
</dbReference>
<dbReference type="InterPro" id="IPR050595">
    <property type="entry name" value="Bact_response_regulator"/>
</dbReference>
<evidence type="ECO:0000256" key="1">
    <source>
        <dbReference type="ARBA" id="ARBA00022553"/>
    </source>
</evidence>
<dbReference type="RefSeq" id="WP_021495592.1">
    <property type="nucleotide sequence ID" value="NZ_AVQI01000041.1"/>
</dbReference>
<keyword evidence="5" id="KW-1185">Reference proteome</keyword>
<dbReference type="PANTHER" id="PTHR44591">
    <property type="entry name" value="STRESS RESPONSE REGULATOR PROTEIN 1"/>
    <property type="match status" value="1"/>
</dbReference>
<accession>A0ABN0P8D9</accession>
<sequence length="415" mass="46152">MKNVLLIDASPLFREFLKDKLSAEKVSVTVTQGKRDAFIKMISILPDLVIYEIQDDFTELFRFLEKKHANPNAVRIPMIVSGPVADRSKLSQFAQFGVTKYFTKPIKFDIFFESVGQILSLAFSMDTTQCVLDIHRNGDIIFVEIAEGLNREKLALLKYKLTEMIDAGQLDAPKIILMMTNLDLTFVDGANIELLLDNVLADPKVLTKNVKVLSFNSFIRDLIAGHPQYDGIEVVTELSHVLNSLIDSSTASSVSELVAEKLLTPAREQTQDSIDTRFYSDWGVKQDDAETVGNVLRIALVDDDSVILKLLESAFKSVSATCDLYSSGAEFLTGINKHRYDLAVVDILMPGISGFDILARLGNSAQAVPIIIYSQTTKREDVIRALSLGAKHYLVKPQKPEVIVQKAIELLHGKI</sequence>
<protein>
    <submittedName>
        <fullName evidence="4">Response regulator receiver domain protein</fullName>
    </submittedName>
</protein>
<dbReference type="Pfam" id="PF00072">
    <property type="entry name" value="Response_reg"/>
    <property type="match status" value="1"/>
</dbReference>